<evidence type="ECO:0000313" key="9">
    <source>
        <dbReference type="EMBL" id="MBT1699225.1"/>
    </source>
</evidence>
<evidence type="ECO:0000256" key="5">
    <source>
        <dbReference type="ARBA" id="ARBA00023237"/>
    </source>
</evidence>
<evidence type="ECO:0000313" key="10">
    <source>
        <dbReference type="Proteomes" id="UP001319200"/>
    </source>
</evidence>
<proteinExistence type="inferred from homology"/>
<feature type="domain" description="RagB/SusD" evidence="7">
    <location>
        <begin position="268"/>
        <end position="524"/>
    </location>
</feature>
<dbReference type="EMBL" id="JAHESF010000022">
    <property type="protein sequence ID" value="MBT1699225.1"/>
    <property type="molecule type" value="Genomic_DNA"/>
</dbReference>
<keyword evidence="3" id="KW-0732">Signal</keyword>
<keyword evidence="5" id="KW-0998">Cell outer membrane</keyword>
<dbReference type="InterPro" id="IPR012944">
    <property type="entry name" value="SusD_RagB_dom"/>
</dbReference>
<evidence type="ECO:0000256" key="4">
    <source>
        <dbReference type="ARBA" id="ARBA00023136"/>
    </source>
</evidence>
<feature type="region of interest" description="Disordered" evidence="6">
    <location>
        <begin position="337"/>
        <end position="356"/>
    </location>
</feature>
<comment type="caution">
    <text evidence="9">The sequence shown here is derived from an EMBL/GenBank/DDBJ whole genome shotgun (WGS) entry which is preliminary data.</text>
</comment>
<dbReference type="GO" id="GO:0009279">
    <property type="term" value="C:cell outer membrane"/>
    <property type="evidence" value="ECO:0007669"/>
    <property type="project" value="UniProtKB-SubCell"/>
</dbReference>
<sequence length="525" mass="59683">MKPIHKILSFASVCLLMIAGGCNDFLDQVRYTSEVEQSQYYNTVEECNTTTQVSYRYIDYSTWWETLNWRFLSGEASSDNGWLGNTEGATAEYLVVGHYNIDAGNVRNEAHWIMLYKSIGRFNSVIEGITNAPIDANSKKLFIAEQKFLRAWCYFDLVRNWGGVPIVLKIHTPDVHLPRSTARQVYDLIINDLKECAEILPRRSEYAAADRFRASKGTALTLLAKAYLYAEEWQNAEIAAKQVIDMGDYNLEPSFGTLWGYNYKNGQESIFETQYASSASPDLPYNDFQKMIQSSPDGGWRWYSISSHLEKAYKAEGDSIRLQWTINRHGLPVAGDPAKPAYNAGTRSQTKSGRYSRKHYVPVAQRPANGRVALNNKILRFADVLLMHAEACAMQNKSTEALASLKRVRDRVNLTTDMSLTGWNLINAVRKDRRLELAFEGDRLYDLRRWKDENGEPVINSVFGPNGSFVKYNTQTSTDSWELGNTRELQNKGINFDPSKHLLWPIPTSQIVASEGAVEQNPNYF</sequence>
<organism evidence="9 10">
    <name type="scientific">Chryseosolibacter histidini</name>
    <dbReference type="NCBI Taxonomy" id="2782349"/>
    <lineage>
        <taxon>Bacteria</taxon>
        <taxon>Pseudomonadati</taxon>
        <taxon>Bacteroidota</taxon>
        <taxon>Cytophagia</taxon>
        <taxon>Cytophagales</taxon>
        <taxon>Chryseotaleaceae</taxon>
        <taxon>Chryseosolibacter</taxon>
    </lineage>
</organism>
<protein>
    <submittedName>
        <fullName evidence="9">RagB/SusD family nutrient uptake outer membrane protein</fullName>
    </submittedName>
</protein>
<comment type="similarity">
    <text evidence="2">Belongs to the SusD family.</text>
</comment>
<dbReference type="InterPro" id="IPR033985">
    <property type="entry name" value="SusD-like_N"/>
</dbReference>
<evidence type="ECO:0000256" key="2">
    <source>
        <dbReference type="ARBA" id="ARBA00006275"/>
    </source>
</evidence>
<keyword evidence="10" id="KW-1185">Reference proteome</keyword>
<dbReference type="Pfam" id="PF07980">
    <property type="entry name" value="SusD_RagB"/>
    <property type="match status" value="1"/>
</dbReference>
<name>A0AAP2DMR7_9BACT</name>
<dbReference type="AlphaFoldDB" id="A0AAP2DMR7"/>
<dbReference type="Proteomes" id="UP001319200">
    <property type="component" value="Unassembled WGS sequence"/>
</dbReference>
<evidence type="ECO:0000256" key="6">
    <source>
        <dbReference type="SAM" id="MobiDB-lite"/>
    </source>
</evidence>
<reference evidence="9 10" key="1">
    <citation type="submission" date="2021-05" db="EMBL/GenBank/DDBJ databases">
        <title>A Polyphasic approach of four new species of the genus Ohtaekwangia: Ohtaekwangia histidinii sp. nov., Ohtaekwangia cretensis sp. nov., Ohtaekwangia indiensis sp. nov., Ohtaekwangia reichenbachii sp. nov. from diverse environment.</title>
        <authorList>
            <person name="Octaviana S."/>
        </authorList>
    </citation>
    <scope>NUCLEOTIDE SEQUENCE [LARGE SCALE GENOMIC DNA]</scope>
    <source>
        <strain evidence="9 10">PWU4</strain>
    </source>
</reference>
<dbReference type="InterPro" id="IPR011990">
    <property type="entry name" value="TPR-like_helical_dom_sf"/>
</dbReference>
<accession>A0AAP2DMR7</accession>
<evidence type="ECO:0000256" key="3">
    <source>
        <dbReference type="ARBA" id="ARBA00022729"/>
    </source>
</evidence>
<comment type="subcellular location">
    <subcellularLocation>
        <location evidence="1">Cell outer membrane</location>
    </subcellularLocation>
</comment>
<evidence type="ECO:0000259" key="7">
    <source>
        <dbReference type="Pfam" id="PF07980"/>
    </source>
</evidence>
<evidence type="ECO:0000256" key="1">
    <source>
        <dbReference type="ARBA" id="ARBA00004442"/>
    </source>
</evidence>
<gene>
    <name evidence="9" type="ORF">KK083_20175</name>
</gene>
<dbReference type="CDD" id="cd08977">
    <property type="entry name" value="SusD"/>
    <property type="match status" value="1"/>
</dbReference>
<dbReference type="SUPFAM" id="SSF48452">
    <property type="entry name" value="TPR-like"/>
    <property type="match status" value="1"/>
</dbReference>
<keyword evidence="4" id="KW-0472">Membrane</keyword>
<evidence type="ECO:0000259" key="8">
    <source>
        <dbReference type="Pfam" id="PF14322"/>
    </source>
</evidence>
<dbReference type="Pfam" id="PF14322">
    <property type="entry name" value="SusD-like_3"/>
    <property type="match status" value="1"/>
</dbReference>
<dbReference type="Gene3D" id="1.25.40.390">
    <property type="match status" value="1"/>
</dbReference>
<feature type="domain" description="SusD-like N-terminal" evidence="8">
    <location>
        <begin position="77"/>
        <end position="228"/>
    </location>
</feature>
<dbReference type="PROSITE" id="PS51257">
    <property type="entry name" value="PROKAR_LIPOPROTEIN"/>
    <property type="match status" value="1"/>
</dbReference>
<dbReference type="RefSeq" id="WP_254166991.1">
    <property type="nucleotide sequence ID" value="NZ_JAHESF010000022.1"/>
</dbReference>